<dbReference type="NCBIfam" id="TIGR03760">
    <property type="entry name" value="ICE_TraI_Pfluor"/>
    <property type="match status" value="1"/>
</dbReference>
<dbReference type="InterPro" id="IPR011119">
    <property type="entry name" value="Unchr_helicase_relaxase_TraI"/>
</dbReference>
<feature type="region of interest" description="Disordered" evidence="1">
    <location>
        <begin position="1"/>
        <end position="27"/>
    </location>
</feature>
<dbReference type="SUPFAM" id="SSF46785">
    <property type="entry name" value="Winged helix' DNA-binding domain"/>
    <property type="match status" value="1"/>
</dbReference>
<evidence type="ECO:0000259" key="3">
    <source>
        <dbReference type="Pfam" id="PF07515"/>
    </source>
</evidence>
<keyword evidence="5" id="KW-1185">Reference proteome</keyword>
<name>A0A0C2N7I2_THEKT</name>
<proteinExistence type="predicted"/>
<dbReference type="InterPro" id="IPR036388">
    <property type="entry name" value="WH-like_DNA-bd_sf"/>
</dbReference>
<evidence type="ECO:0000313" key="4">
    <source>
        <dbReference type="EMBL" id="KII72300.1"/>
    </source>
</evidence>
<dbReference type="InterPro" id="IPR022391">
    <property type="entry name" value="ICE_relaxase_PFGI-1"/>
</dbReference>
<comment type="caution">
    <text evidence="4">The sequence shown here is derived from an EMBL/GenBank/DDBJ whole genome shotgun (WGS) entry which is preliminary data.</text>
</comment>
<organism evidence="4 5">
    <name type="scientific">Thelohanellus kitauei</name>
    <name type="common">Myxosporean</name>
    <dbReference type="NCBI Taxonomy" id="669202"/>
    <lineage>
        <taxon>Eukaryota</taxon>
        <taxon>Metazoa</taxon>
        <taxon>Cnidaria</taxon>
        <taxon>Myxozoa</taxon>
        <taxon>Myxosporea</taxon>
        <taxon>Bivalvulida</taxon>
        <taxon>Platysporina</taxon>
        <taxon>Myxobolidae</taxon>
        <taxon>Thelohanellus</taxon>
    </lineage>
</organism>
<evidence type="ECO:0000256" key="1">
    <source>
        <dbReference type="SAM" id="MobiDB-lite"/>
    </source>
</evidence>
<feature type="region of interest" description="Disordered" evidence="1">
    <location>
        <begin position="253"/>
        <end position="273"/>
    </location>
</feature>
<evidence type="ECO:0000313" key="5">
    <source>
        <dbReference type="Proteomes" id="UP000031668"/>
    </source>
</evidence>
<dbReference type="Pfam" id="PF07515">
    <property type="entry name" value="TraI_2_C"/>
    <property type="match status" value="1"/>
</dbReference>
<dbReference type="Gene3D" id="1.10.10.10">
    <property type="entry name" value="Winged helix-like DNA-binding domain superfamily/Winged helix DNA-binding domain"/>
    <property type="match status" value="1"/>
</dbReference>
<protein>
    <submittedName>
        <fullName evidence="4">Uncharacterized protein</fullName>
    </submittedName>
</protein>
<evidence type="ECO:0000259" key="2">
    <source>
        <dbReference type="Pfam" id="PF07514"/>
    </source>
</evidence>
<feature type="domain" description="Uncharacterised" evidence="2">
    <location>
        <begin position="29"/>
        <end position="172"/>
    </location>
</feature>
<dbReference type="Pfam" id="PF07514">
    <property type="entry name" value="TraI_2"/>
    <property type="match status" value="1"/>
</dbReference>
<dbReference type="Gene3D" id="1.10.3210.40">
    <property type="match status" value="1"/>
</dbReference>
<feature type="domain" description="Putative conjugal transfer nickase/helicase TraI C-terminal" evidence="3">
    <location>
        <begin position="470"/>
        <end position="573"/>
    </location>
</feature>
<dbReference type="AlphaFoldDB" id="A0A0C2N7I2"/>
<sequence>MLNKLKNLFSSKDTAEDSSAKKSPSGYFTPSTGAELLAMPHRKKLLKQLWDNTSLPENVYERLYLAPLRTLAQATQNVPATSAGEWSSEGGYLDLTLKFTAYSVRLAKGYMFPPGAAPEEQAAQNSLWNAVIFWAALFHHLPLLAHYEGELLDGSFWPPGVKAPDSIFRFRNIAKDAGNVSGQPLATFIAARLLPQDGILWLSSKPAAFKAMTLLLHQGVSGIPLIEEIIAKARELVGSLELHAPGVLNHTLTTAESHPSAKGTSPIPGLEDTLSLTASGASLEPAIDESIAKSHQHGSTSSGEALSANPELANNLDALLSSALPHSESDLNLVPEKLQQGIETTESEQKVTEDAAQAQEDDTALLISMFAVDNVNDDIGLDTDQHAEMPIHAPDFSENSQESKLEPVPLLKEACLAIDTSVKSNNLDLGDTITKGEDMEICVKEKFNDENIISIIQEPKNNITDINDLGPRFISWLSEGIERGDLSINENESLVHRVSGFIFVSLPDTIFKFINSNSLEVDKRKVQSAIEKMNILHSKNDNRFFRARIYEEVEFQGKFKKKSGYMLKSSKVLGGKGVTGGDGKYIFIDV</sequence>
<dbReference type="EMBL" id="JWZT01001304">
    <property type="protein sequence ID" value="KII72300.1"/>
    <property type="molecule type" value="Genomic_DNA"/>
</dbReference>
<dbReference type="InterPro" id="IPR011093">
    <property type="entry name" value="TraI_2_C"/>
</dbReference>
<dbReference type="InterPro" id="IPR036390">
    <property type="entry name" value="WH_DNA-bd_sf"/>
</dbReference>
<gene>
    <name evidence="4" type="ORF">RF11_05049</name>
</gene>
<dbReference type="Gene3D" id="2.40.10.200">
    <property type="entry name" value="STY4665 C-terminal domain-like"/>
    <property type="match status" value="1"/>
</dbReference>
<accession>A0A0C2N7I2</accession>
<dbReference type="Proteomes" id="UP000031668">
    <property type="component" value="Unassembled WGS sequence"/>
</dbReference>
<reference evidence="4 5" key="1">
    <citation type="journal article" date="2014" name="Genome Biol. Evol.">
        <title>The genome of the myxosporean Thelohanellus kitauei shows adaptations to nutrient acquisition within its fish host.</title>
        <authorList>
            <person name="Yang Y."/>
            <person name="Xiong J."/>
            <person name="Zhou Z."/>
            <person name="Huo F."/>
            <person name="Miao W."/>
            <person name="Ran C."/>
            <person name="Liu Y."/>
            <person name="Zhang J."/>
            <person name="Feng J."/>
            <person name="Wang M."/>
            <person name="Wang M."/>
            <person name="Wang L."/>
            <person name="Yao B."/>
        </authorList>
    </citation>
    <scope>NUCLEOTIDE SEQUENCE [LARGE SCALE GENOMIC DNA]</scope>
    <source>
        <strain evidence="4">Wuqing</strain>
    </source>
</reference>